<keyword evidence="8" id="KW-0472">Membrane</keyword>
<keyword evidence="5 10" id="KW-0999">Mitochondrion inner membrane</keyword>
<keyword evidence="7 10" id="KW-0496">Mitochondrion</keyword>
<evidence type="ECO:0000256" key="5">
    <source>
        <dbReference type="ARBA" id="ARBA00022792"/>
    </source>
</evidence>
<dbReference type="GO" id="GO:0006397">
    <property type="term" value="P:mRNA processing"/>
    <property type="evidence" value="ECO:0007669"/>
    <property type="project" value="UniProtKB-UniRule"/>
</dbReference>
<dbReference type="GO" id="GO:0003723">
    <property type="term" value="F:RNA binding"/>
    <property type="evidence" value="ECO:0007669"/>
    <property type="project" value="UniProtKB-UniRule"/>
</dbReference>
<evidence type="ECO:0000313" key="12">
    <source>
        <dbReference type="EMBL" id="KAG1774260.1"/>
    </source>
</evidence>
<evidence type="ECO:0000256" key="1">
    <source>
        <dbReference type="ARBA" id="ARBA00004434"/>
    </source>
</evidence>
<organism evidence="12 13">
    <name type="scientific">Suillus placidus</name>
    <dbReference type="NCBI Taxonomy" id="48579"/>
    <lineage>
        <taxon>Eukaryota</taxon>
        <taxon>Fungi</taxon>
        <taxon>Dikarya</taxon>
        <taxon>Basidiomycota</taxon>
        <taxon>Agaricomycotina</taxon>
        <taxon>Agaricomycetes</taxon>
        <taxon>Agaricomycetidae</taxon>
        <taxon>Boletales</taxon>
        <taxon>Suillineae</taxon>
        <taxon>Suillaceae</taxon>
        <taxon>Suillus</taxon>
    </lineage>
</organism>
<dbReference type="SUPFAM" id="SSF54928">
    <property type="entry name" value="RNA-binding domain, RBD"/>
    <property type="match status" value="1"/>
</dbReference>
<dbReference type="EMBL" id="JABBWD010000043">
    <property type="protein sequence ID" value="KAG1774260.1"/>
    <property type="molecule type" value="Genomic_DNA"/>
</dbReference>
<proteinExistence type="inferred from homology"/>
<evidence type="ECO:0000256" key="4">
    <source>
        <dbReference type="ARBA" id="ARBA00022692"/>
    </source>
</evidence>
<comment type="subcellular location">
    <subcellularLocation>
        <location evidence="1 10">Mitochondrion inner membrane</location>
        <topology evidence="1 10">Single-pass membrane protein</topology>
    </subcellularLocation>
</comment>
<keyword evidence="6" id="KW-1133">Transmembrane helix</keyword>
<comment type="caution">
    <text evidence="12">The sequence shown here is derived from an EMBL/GenBank/DDBJ whole genome shotgun (WGS) entry which is preliminary data.</text>
</comment>
<evidence type="ECO:0000256" key="8">
    <source>
        <dbReference type="ARBA" id="ARBA00023136"/>
    </source>
</evidence>
<comment type="similarity">
    <text evidence="2 10">Belongs to the YME2 family.</text>
</comment>
<dbReference type="OrthoDB" id="10267654at2759"/>
<name>A0A9P6ZQ92_9AGAM</name>
<dbReference type="Proteomes" id="UP000714275">
    <property type="component" value="Unassembled WGS sequence"/>
</dbReference>
<feature type="domain" description="Mitochondrial escape protein 2 C-terminal" evidence="11">
    <location>
        <begin position="343"/>
        <end position="835"/>
    </location>
</feature>
<dbReference type="InterPro" id="IPR018850">
    <property type="entry name" value="Mt_escape_2_C"/>
</dbReference>
<dbReference type="GO" id="GO:0005743">
    <property type="term" value="C:mitochondrial inner membrane"/>
    <property type="evidence" value="ECO:0007669"/>
    <property type="project" value="UniProtKB-SubCell"/>
</dbReference>
<accession>A0A9P6ZQ92</accession>
<keyword evidence="10" id="KW-0694">RNA-binding</keyword>
<dbReference type="PANTHER" id="PTHR32198:SF2">
    <property type="entry name" value="MITOCHONDRIAL ESCAPE PROTEIN 2"/>
    <property type="match status" value="1"/>
</dbReference>
<evidence type="ECO:0000313" key="13">
    <source>
        <dbReference type="Proteomes" id="UP000714275"/>
    </source>
</evidence>
<evidence type="ECO:0000259" key="11">
    <source>
        <dbReference type="Pfam" id="PF10443"/>
    </source>
</evidence>
<evidence type="ECO:0000256" key="3">
    <source>
        <dbReference type="ARBA" id="ARBA00020222"/>
    </source>
</evidence>
<keyword evidence="10" id="KW-0507">mRNA processing</keyword>
<sequence>MGYSMYSSAFNLATRNLRSLSTQTRRIHTSIRVFTDTSPETASTSKLDGDSQERWLFIDSVFPIRLGIWDLRHYIGILREENLLERLHERLEAVKTHDFHIRELQPYQKDGGVFVRFTYTARDHQSALETLQTDLQLEATKHGGLPSWSGLNYCNIWLVKGEPFLEDMYRYPSGIVHVSFQGPDVPEEALYSLFRPCGRIYNITAPTPVPAGTHRSSDVLFHRVRSATVARNTIHGYTFSDGGGTTRLRTVYQRPIQAHAIRDWLTSHPRIVLPIIFFLLGTLTYTIFDPIRVLSVEGKMLNWFDYREYKLYKWLRVNALDRFSLTSLAREDASPQGDIWKERKDAESAVRSYLSDLPSTVAFVHGPQGSGKSRMLEAIIRDTGRKSLVIDCAELNKATSDTRLVSALAQQTGYRPIFTFLNSVNNMVDVATVGLIGQKAGFKSSLEDQLKQILEVTGTALKKVNHSLRTSAQRAVKAAQQAEAQQAEEARTRARIRAGTWHDPRLDCIAGNGIISELGVGDELLESYDDGFTSFDAMEKYEVNSSGGGEKTSEELARQQRRNVEDMQAVGTLPIVVIKNYATRGGVYKEELLSVLAHWAASLAENQIAHVIVVSDNRENAKLLARALPSKPLNSIALYDADAPTALSFVRRRLHDAGITSDLTPAQKKAIERLGGRTSDLERLIHKVCSGRCIEEAVEDIIASGIGELRKKAFGGDIDDAKSLLWSREQAWTMLKQLARKAELPYYEVLLDASFKGDELPLRAMEHAEIISISTQHGRPSTIRPGKPVFKYVFERLVNDPVFQATQDIALNEKLISSAESTVRTCESELSTLQGLSKAEPSFWWFRRRATSERKEYLLKKMRYAQTKIQTLEKRNVELKRVLTKGV</sequence>
<evidence type="ECO:0000256" key="7">
    <source>
        <dbReference type="ARBA" id="ARBA00023128"/>
    </source>
</evidence>
<dbReference type="InterPro" id="IPR035979">
    <property type="entry name" value="RBD_domain_sf"/>
</dbReference>
<comment type="function">
    <text evidence="9 10">Plays a role in maintaining the mitochondrial genome and in controlling the mtDNA escape. Involved in the regulation of mtDNA nucleotide structure and number. May have a dispensable role in early maturation of pre-rRNA.</text>
</comment>
<keyword evidence="4" id="KW-0812">Transmembrane</keyword>
<dbReference type="AlphaFoldDB" id="A0A9P6ZQ92"/>
<dbReference type="InterPro" id="IPR027417">
    <property type="entry name" value="P-loop_NTPase"/>
</dbReference>
<gene>
    <name evidence="12" type="ORF">EV702DRAFT_1125925</name>
</gene>
<dbReference type="SUPFAM" id="SSF52540">
    <property type="entry name" value="P-loop containing nucleoside triphosphate hydrolases"/>
    <property type="match status" value="1"/>
</dbReference>
<reference evidence="12" key="1">
    <citation type="journal article" date="2020" name="New Phytol.">
        <title>Comparative genomics reveals dynamic genome evolution in host specialist ectomycorrhizal fungi.</title>
        <authorList>
            <person name="Lofgren L.A."/>
            <person name="Nguyen N.H."/>
            <person name="Vilgalys R."/>
            <person name="Ruytinx J."/>
            <person name="Liao H.L."/>
            <person name="Branco S."/>
            <person name="Kuo A."/>
            <person name="LaButti K."/>
            <person name="Lipzen A."/>
            <person name="Andreopoulos W."/>
            <person name="Pangilinan J."/>
            <person name="Riley R."/>
            <person name="Hundley H."/>
            <person name="Na H."/>
            <person name="Barry K."/>
            <person name="Grigoriev I.V."/>
            <person name="Stajich J.E."/>
            <person name="Kennedy P.G."/>
        </authorList>
    </citation>
    <scope>NUCLEOTIDE SEQUENCE</scope>
    <source>
        <strain evidence="12">DOB743</strain>
    </source>
</reference>
<evidence type="ECO:0000256" key="2">
    <source>
        <dbReference type="ARBA" id="ARBA00010320"/>
    </source>
</evidence>
<dbReference type="Pfam" id="PF10443">
    <property type="entry name" value="RNA12"/>
    <property type="match status" value="1"/>
</dbReference>
<keyword evidence="13" id="KW-1185">Reference proteome</keyword>
<dbReference type="InterPro" id="IPR039627">
    <property type="entry name" value="Yme2_C"/>
</dbReference>
<dbReference type="PANTHER" id="PTHR32198">
    <property type="entry name" value="MITOCHONDRIAL ESCAPE PROTEIN 2"/>
    <property type="match status" value="1"/>
</dbReference>
<evidence type="ECO:0000256" key="6">
    <source>
        <dbReference type="ARBA" id="ARBA00022989"/>
    </source>
</evidence>
<evidence type="ECO:0000256" key="9">
    <source>
        <dbReference type="ARBA" id="ARBA00025276"/>
    </source>
</evidence>
<evidence type="ECO:0000256" key="10">
    <source>
        <dbReference type="RuleBase" id="RU367108"/>
    </source>
</evidence>
<protein>
    <recommendedName>
        <fullName evidence="3 10">Mitochondrial escape protein 2</fullName>
    </recommendedName>
</protein>